<feature type="compositionally biased region" description="Basic residues" evidence="2">
    <location>
        <begin position="1"/>
        <end position="18"/>
    </location>
</feature>
<protein>
    <recommendedName>
        <fullName evidence="3">C2H2-type domain-containing protein</fullName>
    </recommendedName>
</protein>
<gene>
    <name evidence="4" type="ORF">AMAG_01552</name>
</gene>
<keyword evidence="5" id="KW-1185">Reference proteome</keyword>
<dbReference type="GO" id="GO:0008270">
    <property type="term" value="F:zinc ion binding"/>
    <property type="evidence" value="ECO:0007669"/>
    <property type="project" value="UniProtKB-KW"/>
</dbReference>
<name>A0A0L0S013_ALLM3</name>
<feature type="region of interest" description="Disordered" evidence="2">
    <location>
        <begin position="301"/>
        <end position="508"/>
    </location>
</feature>
<feature type="compositionally biased region" description="Low complexity" evidence="2">
    <location>
        <begin position="347"/>
        <end position="364"/>
    </location>
</feature>
<dbReference type="PROSITE" id="PS50157">
    <property type="entry name" value="ZINC_FINGER_C2H2_2"/>
    <property type="match status" value="1"/>
</dbReference>
<feature type="non-terminal residue" evidence="4">
    <location>
        <position position="1"/>
    </location>
</feature>
<organism evidence="4 5">
    <name type="scientific">Allomyces macrogynus (strain ATCC 38327)</name>
    <name type="common">Allomyces javanicus var. macrogynus</name>
    <dbReference type="NCBI Taxonomy" id="578462"/>
    <lineage>
        <taxon>Eukaryota</taxon>
        <taxon>Fungi</taxon>
        <taxon>Fungi incertae sedis</taxon>
        <taxon>Blastocladiomycota</taxon>
        <taxon>Blastocladiomycetes</taxon>
        <taxon>Blastocladiales</taxon>
        <taxon>Blastocladiaceae</taxon>
        <taxon>Allomyces</taxon>
    </lineage>
</organism>
<feature type="compositionally biased region" description="Low complexity" evidence="2">
    <location>
        <begin position="19"/>
        <end position="34"/>
    </location>
</feature>
<feature type="compositionally biased region" description="Low complexity" evidence="2">
    <location>
        <begin position="452"/>
        <end position="463"/>
    </location>
</feature>
<feature type="domain" description="C2H2-type" evidence="3">
    <location>
        <begin position="280"/>
        <end position="307"/>
    </location>
</feature>
<feature type="region of interest" description="Disordered" evidence="2">
    <location>
        <begin position="1"/>
        <end position="103"/>
    </location>
</feature>
<feature type="compositionally biased region" description="Low complexity" evidence="2">
    <location>
        <begin position="476"/>
        <end position="498"/>
    </location>
</feature>
<dbReference type="Proteomes" id="UP000054350">
    <property type="component" value="Unassembled WGS sequence"/>
</dbReference>
<sequence>MHVRQSLGKHRNHHHRSLLSRTSFSLPTTTTTPTAVCCRLHPAPRRRQRQHTASNEFEDPLPAKLVPSAHIATRRATFRARAAPPAPPPRRRRPRHRAAAHAAAAAAPLAKLVALPQPLSFRWRQDARAPVLSLPLPLPSDPAGLLHDEHRARVVWHAGHGRQDQRQYRDVLSVRPRLHDPQSPDPRAQVLRAMDARRIQETALAARPPPTRPVVPGMHLAPHPSSSRESSPTRTSSGKPRKSLSGSDLPQVVVSFPTDPALLLQYNAKVRENYLEHVRLECEWCGRKFADEERLAVHNRSCTQENPAKRRGSATLTGAVPPSGPALAGTLERVTPLRKSQSAMHLSSPPSASNAAGPPQAGAGTVKPRRSFMLFGRKSQSAAADETPKVPEREKEKEKEKEKETEHLAIPARTVSARPRRASAAPALSVTTASPSSSSSASNALPVPPKSPRTSVSSRRSSPLAVMTSASHRRASSSSAVSTSSSSAPGGPVVSVSATVNAGSGSGKARFCVQCGKKYADADRFCAHCGNRR</sequence>
<feature type="region of interest" description="Disordered" evidence="2">
    <location>
        <begin position="203"/>
        <end position="251"/>
    </location>
</feature>
<feature type="compositionally biased region" description="Low complexity" evidence="2">
    <location>
        <begin position="224"/>
        <end position="237"/>
    </location>
</feature>
<proteinExistence type="predicted"/>
<reference evidence="4 5" key="1">
    <citation type="submission" date="2009-11" db="EMBL/GenBank/DDBJ databases">
        <title>Annotation of Allomyces macrogynus ATCC 38327.</title>
        <authorList>
            <consortium name="The Broad Institute Genome Sequencing Platform"/>
            <person name="Russ C."/>
            <person name="Cuomo C."/>
            <person name="Burger G."/>
            <person name="Gray M.W."/>
            <person name="Holland P.W.H."/>
            <person name="King N."/>
            <person name="Lang F.B.F."/>
            <person name="Roger A.J."/>
            <person name="Ruiz-Trillo I."/>
            <person name="Young S.K."/>
            <person name="Zeng Q."/>
            <person name="Gargeya S."/>
            <person name="Fitzgerald M."/>
            <person name="Haas B."/>
            <person name="Abouelleil A."/>
            <person name="Alvarado L."/>
            <person name="Arachchi H.M."/>
            <person name="Berlin A."/>
            <person name="Chapman S.B."/>
            <person name="Gearin G."/>
            <person name="Goldberg J."/>
            <person name="Griggs A."/>
            <person name="Gujja S."/>
            <person name="Hansen M."/>
            <person name="Heiman D."/>
            <person name="Howarth C."/>
            <person name="Larimer J."/>
            <person name="Lui A."/>
            <person name="MacDonald P.J.P."/>
            <person name="McCowen C."/>
            <person name="Montmayeur A."/>
            <person name="Murphy C."/>
            <person name="Neiman D."/>
            <person name="Pearson M."/>
            <person name="Priest M."/>
            <person name="Roberts A."/>
            <person name="Saif S."/>
            <person name="Shea T."/>
            <person name="Sisk P."/>
            <person name="Stolte C."/>
            <person name="Sykes S."/>
            <person name="Wortman J."/>
            <person name="Nusbaum C."/>
            <person name="Birren B."/>
        </authorList>
    </citation>
    <scope>NUCLEOTIDE SEQUENCE [LARGE SCALE GENOMIC DNA]</scope>
    <source>
        <strain evidence="4 5">ATCC 38327</strain>
    </source>
</reference>
<keyword evidence="1" id="KW-0862">Zinc</keyword>
<feature type="compositionally biased region" description="Basic and acidic residues" evidence="2">
    <location>
        <begin position="386"/>
        <end position="407"/>
    </location>
</feature>
<evidence type="ECO:0000256" key="2">
    <source>
        <dbReference type="SAM" id="MobiDB-lite"/>
    </source>
</evidence>
<keyword evidence="1" id="KW-0479">Metal-binding</keyword>
<dbReference type="VEuPathDB" id="FungiDB:AMAG_01552"/>
<dbReference type="OrthoDB" id="265955at2759"/>
<evidence type="ECO:0000259" key="3">
    <source>
        <dbReference type="PROSITE" id="PS50157"/>
    </source>
</evidence>
<dbReference type="InterPro" id="IPR013087">
    <property type="entry name" value="Znf_C2H2_type"/>
</dbReference>
<dbReference type="EMBL" id="GG745329">
    <property type="protein sequence ID" value="KNE55664.1"/>
    <property type="molecule type" value="Genomic_DNA"/>
</dbReference>
<dbReference type="AlphaFoldDB" id="A0A0L0S013"/>
<dbReference type="Gene3D" id="3.30.160.60">
    <property type="entry name" value="Classic Zinc Finger"/>
    <property type="match status" value="1"/>
</dbReference>
<evidence type="ECO:0000313" key="5">
    <source>
        <dbReference type="Proteomes" id="UP000054350"/>
    </source>
</evidence>
<evidence type="ECO:0000313" key="4">
    <source>
        <dbReference type="EMBL" id="KNE55664.1"/>
    </source>
</evidence>
<feature type="compositionally biased region" description="Basic residues" evidence="2">
    <location>
        <begin position="89"/>
        <end position="99"/>
    </location>
</feature>
<evidence type="ECO:0000256" key="1">
    <source>
        <dbReference type="PROSITE-ProRule" id="PRU00042"/>
    </source>
</evidence>
<keyword evidence="1" id="KW-0863">Zinc-finger</keyword>
<accession>A0A0L0S013</accession>
<feature type="compositionally biased region" description="Low complexity" evidence="2">
    <location>
        <begin position="411"/>
        <end position="445"/>
    </location>
</feature>
<reference evidence="5" key="2">
    <citation type="submission" date="2009-11" db="EMBL/GenBank/DDBJ databases">
        <title>The Genome Sequence of Allomyces macrogynus strain ATCC 38327.</title>
        <authorList>
            <consortium name="The Broad Institute Genome Sequencing Platform"/>
            <person name="Russ C."/>
            <person name="Cuomo C."/>
            <person name="Shea T."/>
            <person name="Young S.K."/>
            <person name="Zeng Q."/>
            <person name="Koehrsen M."/>
            <person name="Haas B."/>
            <person name="Borodovsky M."/>
            <person name="Guigo R."/>
            <person name="Alvarado L."/>
            <person name="Berlin A."/>
            <person name="Borenstein D."/>
            <person name="Chen Z."/>
            <person name="Engels R."/>
            <person name="Freedman E."/>
            <person name="Gellesch M."/>
            <person name="Goldberg J."/>
            <person name="Griggs A."/>
            <person name="Gujja S."/>
            <person name="Heiman D."/>
            <person name="Hepburn T."/>
            <person name="Howarth C."/>
            <person name="Jen D."/>
            <person name="Larson L."/>
            <person name="Lewis B."/>
            <person name="Mehta T."/>
            <person name="Park D."/>
            <person name="Pearson M."/>
            <person name="Roberts A."/>
            <person name="Saif S."/>
            <person name="Shenoy N."/>
            <person name="Sisk P."/>
            <person name="Stolte C."/>
            <person name="Sykes S."/>
            <person name="Walk T."/>
            <person name="White J."/>
            <person name="Yandava C."/>
            <person name="Burger G."/>
            <person name="Gray M.W."/>
            <person name="Holland P.W.H."/>
            <person name="King N."/>
            <person name="Lang F.B.F."/>
            <person name="Roger A.J."/>
            <person name="Ruiz-Trillo I."/>
            <person name="Lander E."/>
            <person name="Nusbaum C."/>
        </authorList>
    </citation>
    <scope>NUCLEOTIDE SEQUENCE [LARGE SCALE GENOMIC DNA]</scope>
    <source>
        <strain evidence="5">ATCC 38327</strain>
    </source>
</reference>